<dbReference type="InterPro" id="IPR009003">
    <property type="entry name" value="Peptidase_S1_PA"/>
</dbReference>
<dbReference type="Gene3D" id="2.40.10.10">
    <property type="entry name" value="Trypsin-like serine proteases"/>
    <property type="match status" value="2"/>
</dbReference>
<evidence type="ECO:0000256" key="1">
    <source>
        <dbReference type="SAM" id="MobiDB-lite"/>
    </source>
</evidence>
<dbReference type="InterPro" id="IPR043504">
    <property type="entry name" value="Peptidase_S1_PA_chymotrypsin"/>
</dbReference>
<sequence>SQLRRNHHRTVHHPHAAHCFFPIYCGPQIIFAKQVTVVTGALKNDRPTEDDHKPDNAENDIAVLKLDREISFVDKPCQCLVCLEDREPKVGDVCLVSGTGALLRLQCVLDVQFIHRGSTVGSSVGSTLGTVGSTVGSPLNLPLNLPLNPPMNPSLNPPLDPPLSQS</sequence>
<dbReference type="EMBL" id="MTYJ01000084">
    <property type="protein sequence ID" value="OQV15712.1"/>
    <property type="molecule type" value="Genomic_DNA"/>
</dbReference>
<feature type="region of interest" description="Disordered" evidence="1">
    <location>
        <begin position="147"/>
        <end position="166"/>
    </location>
</feature>
<dbReference type="Proteomes" id="UP000192578">
    <property type="component" value="Unassembled WGS sequence"/>
</dbReference>
<dbReference type="AlphaFoldDB" id="A0A1W0WKL1"/>
<organism evidence="2 3">
    <name type="scientific">Hypsibius exemplaris</name>
    <name type="common">Freshwater tardigrade</name>
    <dbReference type="NCBI Taxonomy" id="2072580"/>
    <lineage>
        <taxon>Eukaryota</taxon>
        <taxon>Metazoa</taxon>
        <taxon>Ecdysozoa</taxon>
        <taxon>Tardigrada</taxon>
        <taxon>Eutardigrada</taxon>
        <taxon>Parachela</taxon>
        <taxon>Hypsibioidea</taxon>
        <taxon>Hypsibiidae</taxon>
        <taxon>Hypsibius</taxon>
    </lineage>
</organism>
<accession>A0A1W0WKL1</accession>
<dbReference type="SUPFAM" id="SSF50494">
    <property type="entry name" value="Trypsin-like serine proteases"/>
    <property type="match status" value="1"/>
</dbReference>
<comment type="caution">
    <text evidence="2">The sequence shown here is derived from an EMBL/GenBank/DDBJ whole genome shotgun (WGS) entry which is preliminary data.</text>
</comment>
<proteinExistence type="predicted"/>
<reference evidence="3" key="1">
    <citation type="submission" date="2017-01" db="EMBL/GenBank/DDBJ databases">
        <title>Comparative genomics of anhydrobiosis in the tardigrade Hypsibius dujardini.</title>
        <authorList>
            <person name="Yoshida Y."/>
            <person name="Koutsovoulos G."/>
            <person name="Laetsch D."/>
            <person name="Stevens L."/>
            <person name="Kumar S."/>
            <person name="Horikawa D."/>
            <person name="Ishino K."/>
            <person name="Komine S."/>
            <person name="Tomita M."/>
            <person name="Blaxter M."/>
            <person name="Arakawa K."/>
        </authorList>
    </citation>
    <scope>NUCLEOTIDE SEQUENCE [LARGE SCALE GENOMIC DNA]</scope>
    <source>
        <strain evidence="3">Z151</strain>
    </source>
</reference>
<evidence type="ECO:0000313" key="2">
    <source>
        <dbReference type="EMBL" id="OQV15712.1"/>
    </source>
</evidence>
<name>A0A1W0WKL1_HYPEX</name>
<evidence type="ECO:0000313" key="3">
    <source>
        <dbReference type="Proteomes" id="UP000192578"/>
    </source>
</evidence>
<gene>
    <name evidence="2" type="ORF">BV898_10103</name>
</gene>
<protein>
    <submittedName>
        <fullName evidence="2">Uncharacterized protein</fullName>
    </submittedName>
</protein>
<keyword evidence="3" id="KW-1185">Reference proteome</keyword>
<feature type="non-terminal residue" evidence="2">
    <location>
        <position position="1"/>
    </location>
</feature>